<evidence type="ECO:0000259" key="2">
    <source>
        <dbReference type="Pfam" id="PF03733"/>
    </source>
</evidence>
<feature type="transmembrane region" description="Helical" evidence="1">
    <location>
        <begin position="6"/>
        <end position="23"/>
    </location>
</feature>
<evidence type="ECO:0000256" key="1">
    <source>
        <dbReference type="SAM" id="Phobius"/>
    </source>
</evidence>
<feature type="domain" description="Inner membrane component" evidence="2">
    <location>
        <begin position="4"/>
        <end position="54"/>
    </location>
</feature>
<feature type="transmembrane region" description="Helical" evidence="1">
    <location>
        <begin position="73"/>
        <end position="105"/>
    </location>
</feature>
<dbReference type="RefSeq" id="WP_309938855.1">
    <property type="nucleotide sequence ID" value="NZ_AP025305.1"/>
</dbReference>
<dbReference type="EMBL" id="JAVDQD010000002">
    <property type="protein sequence ID" value="MDR6239263.1"/>
    <property type="molecule type" value="Genomic_DNA"/>
</dbReference>
<protein>
    <submittedName>
        <fullName evidence="3">Uncharacterized membrane protein YccF (DUF307 family)</fullName>
    </submittedName>
</protein>
<dbReference type="PANTHER" id="PTHR42903:SF1">
    <property type="entry name" value="INNER MEMBRANE PROTEIN YCCF"/>
    <property type="match status" value="1"/>
</dbReference>
<reference evidence="3" key="1">
    <citation type="submission" date="2023-07" db="EMBL/GenBank/DDBJ databases">
        <title>Genomic Encyclopedia of Type Strains, Phase IV (KMG-IV): sequencing the most valuable type-strain genomes for metagenomic binning, comparative biology and taxonomic classification.</title>
        <authorList>
            <person name="Goeker M."/>
        </authorList>
    </citation>
    <scope>NUCLEOTIDE SEQUENCE</scope>
    <source>
        <strain evidence="3">DSM 26174</strain>
    </source>
</reference>
<keyword evidence="4" id="KW-1185">Reference proteome</keyword>
<dbReference type="Proteomes" id="UP001185092">
    <property type="component" value="Unassembled WGS sequence"/>
</dbReference>
<evidence type="ECO:0000313" key="3">
    <source>
        <dbReference type="EMBL" id="MDR6239263.1"/>
    </source>
</evidence>
<dbReference type="InterPro" id="IPR031308">
    <property type="entry name" value="UCP028777"/>
</dbReference>
<evidence type="ECO:0000313" key="4">
    <source>
        <dbReference type="Proteomes" id="UP001185092"/>
    </source>
</evidence>
<keyword evidence="1" id="KW-0812">Transmembrane</keyword>
<accession>A0AAE4BSX3</accession>
<dbReference type="PANTHER" id="PTHR42903">
    <property type="entry name" value="INNER MEMBRANE PROTEIN YCCF"/>
    <property type="match status" value="1"/>
</dbReference>
<keyword evidence="1" id="KW-0472">Membrane</keyword>
<gene>
    <name evidence="3" type="ORF">HNQ88_002300</name>
</gene>
<dbReference type="NCBIfam" id="NF008740">
    <property type="entry name" value="PRK11770.1-2"/>
    <property type="match status" value="1"/>
</dbReference>
<dbReference type="InterPro" id="IPR005185">
    <property type="entry name" value="YccF"/>
</dbReference>
<sequence>MSFIGNLIWLIFGGVLIFLEYLVSSILLMFTIIGIPFGIQTLKLAFLALWPFGKRVESIDVGDSGCLSTVMNIIWIFIGGIWISLTHLLFALLLGITIIGIPFALQHLKLAKLALTPFGKQIVEDDA</sequence>
<keyword evidence="1" id="KW-1133">Transmembrane helix</keyword>
<dbReference type="AlphaFoldDB" id="A0AAE4BSX3"/>
<dbReference type="PIRSF" id="PIRSF028777">
    <property type="entry name" value="UCP028777"/>
    <property type="match status" value="1"/>
</dbReference>
<feature type="domain" description="Inner membrane component" evidence="2">
    <location>
        <begin position="70"/>
        <end position="120"/>
    </location>
</feature>
<comment type="caution">
    <text evidence="3">The sequence shown here is derived from an EMBL/GenBank/DDBJ whole genome shotgun (WGS) entry which is preliminary data.</text>
</comment>
<dbReference type="InterPro" id="IPR052937">
    <property type="entry name" value="Inner_membrane_protein"/>
</dbReference>
<dbReference type="Pfam" id="PF03733">
    <property type="entry name" value="YccF"/>
    <property type="match status" value="2"/>
</dbReference>
<name>A0AAE4BSX3_9BACT</name>
<organism evidence="3 4">
    <name type="scientific">Aureibacter tunicatorum</name>
    <dbReference type="NCBI Taxonomy" id="866807"/>
    <lineage>
        <taxon>Bacteria</taxon>
        <taxon>Pseudomonadati</taxon>
        <taxon>Bacteroidota</taxon>
        <taxon>Cytophagia</taxon>
        <taxon>Cytophagales</taxon>
        <taxon>Persicobacteraceae</taxon>
        <taxon>Aureibacter</taxon>
    </lineage>
</organism>
<proteinExistence type="predicted"/>
<dbReference type="GO" id="GO:0005886">
    <property type="term" value="C:plasma membrane"/>
    <property type="evidence" value="ECO:0007669"/>
    <property type="project" value="TreeGrafter"/>
</dbReference>